<protein>
    <submittedName>
        <fullName evidence="1">Holliday junction resolvase</fullName>
    </submittedName>
</protein>
<proteinExistence type="predicted"/>
<name>A0A1D6K8K0_MAIZE</name>
<gene>
    <name evidence="1" type="ORF">ZEAMMB73_Zm00001d029919</name>
</gene>
<accession>A0A1D6K8K0</accession>
<dbReference type="AlphaFoldDB" id="A0A1D6K8K0"/>
<dbReference type="EMBL" id="CM007647">
    <property type="protein sequence ID" value="ONL99846.1"/>
    <property type="molecule type" value="Genomic_DNA"/>
</dbReference>
<sequence length="90" mass="10249">MKHASEYINRRLQIEEESNISLVGHYMSEHNISQCVSLTRIKLWMVGIFFSMDHSYWKKTYTSALGVTSGTTKVQYIPGARKDRCGSSTG</sequence>
<evidence type="ECO:0000313" key="1">
    <source>
        <dbReference type="EMBL" id="ONL99846.1"/>
    </source>
</evidence>
<organism evidence="1">
    <name type="scientific">Zea mays</name>
    <name type="common">Maize</name>
    <dbReference type="NCBI Taxonomy" id="4577"/>
    <lineage>
        <taxon>Eukaryota</taxon>
        <taxon>Viridiplantae</taxon>
        <taxon>Streptophyta</taxon>
        <taxon>Embryophyta</taxon>
        <taxon>Tracheophyta</taxon>
        <taxon>Spermatophyta</taxon>
        <taxon>Magnoliopsida</taxon>
        <taxon>Liliopsida</taxon>
        <taxon>Poales</taxon>
        <taxon>Poaceae</taxon>
        <taxon>PACMAD clade</taxon>
        <taxon>Panicoideae</taxon>
        <taxon>Andropogonodae</taxon>
        <taxon>Andropogoneae</taxon>
        <taxon>Tripsacinae</taxon>
        <taxon>Zea</taxon>
    </lineage>
</organism>
<reference evidence="1" key="1">
    <citation type="submission" date="2015-12" db="EMBL/GenBank/DDBJ databases">
        <title>Update maize B73 reference genome by single molecule sequencing technologies.</title>
        <authorList>
            <consortium name="Maize Genome Sequencing Project"/>
            <person name="Ware D."/>
        </authorList>
    </citation>
    <scope>NUCLEOTIDE SEQUENCE [LARGE SCALE GENOMIC DNA]</scope>
    <source>
        <tissue evidence="1">Seedling</tissue>
    </source>
</reference>